<reference evidence="2 3" key="1">
    <citation type="submission" date="2015-05" db="EMBL/GenBank/DDBJ databases">
        <title>Photobacterium galathea sp. nov.</title>
        <authorList>
            <person name="Machado H."/>
            <person name="Gram L."/>
        </authorList>
    </citation>
    <scope>NUCLEOTIDE SEQUENCE [LARGE SCALE GENOMIC DNA]</scope>
    <source>
        <strain evidence="2 3">DSM 22954</strain>
    </source>
</reference>
<dbReference type="Proteomes" id="UP000035909">
    <property type="component" value="Unassembled WGS sequence"/>
</dbReference>
<dbReference type="InterPro" id="IPR050266">
    <property type="entry name" value="AB_hydrolase_sf"/>
</dbReference>
<organism evidence="2 3">
    <name type="scientific">Photobacterium ganghwense</name>
    <dbReference type="NCBI Taxonomy" id="320778"/>
    <lineage>
        <taxon>Bacteria</taxon>
        <taxon>Pseudomonadati</taxon>
        <taxon>Pseudomonadota</taxon>
        <taxon>Gammaproteobacteria</taxon>
        <taxon>Vibrionales</taxon>
        <taxon>Vibrionaceae</taxon>
        <taxon>Photobacterium</taxon>
    </lineage>
</organism>
<name>A0A0J1K2G0_9GAMM</name>
<comment type="caution">
    <text evidence="2">The sequence shown here is derived from an EMBL/GenBank/DDBJ whole genome shotgun (WGS) entry which is preliminary data.</text>
</comment>
<dbReference type="OrthoDB" id="9796770at2"/>
<dbReference type="PATRIC" id="fig|320778.3.peg.2683"/>
<evidence type="ECO:0000313" key="2">
    <source>
        <dbReference type="EMBL" id="KLV08612.1"/>
    </source>
</evidence>
<dbReference type="InterPro" id="IPR029058">
    <property type="entry name" value="AB_hydrolase_fold"/>
</dbReference>
<dbReference type="AlphaFoldDB" id="A0A0J1K2G0"/>
<dbReference type="InterPro" id="IPR000073">
    <property type="entry name" value="AB_hydrolase_1"/>
</dbReference>
<proteinExistence type="predicted"/>
<keyword evidence="3" id="KW-1185">Reference proteome</keyword>
<feature type="domain" description="AB hydrolase-1" evidence="1">
    <location>
        <begin position="27"/>
        <end position="158"/>
    </location>
</feature>
<dbReference type="SUPFAM" id="SSF53474">
    <property type="entry name" value="alpha/beta-Hydrolases"/>
    <property type="match status" value="1"/>
</dbReference>
<accession>A0A0J1K2G0</accession>
<protein>
    <submittedName>
        <fullName evidence="2">Oxidoreductase</fullName>
    </submittedName>
</protein>
<dbReference type="RefSeq" id="WP_047885539.1">
    <property type="nucleotide sequence ID" value="NZ_CP071325.1"/>
</dbReference>
<gene>
    <name evidence="2" type="ORF">ABT57_12305</name>
</gene>
<dbReference type="GO" id="GO:0016020">
    <property type="term" value="C:membrane"/>
    <property type="evidence" value="ECO:0007669"/>
    <property type="project" value="TreeGrafter"/>
</dbReference>
<evidence type="ECO:0000259" key="1">
    <source>
        <dbReference type="Pfam" id="PF00561"/>
    </source>
</evidence>
<dbReference type="PANTHER" id="PTHR43798">
    <property type="entry name" value="MONOACYLGLYCEROL LIPASE"/>
    <property type="match status" value="1"/>
</dbReference>
<dbReference type="Gene3D" id="3.40.50.1820">
    <property type="entry name" value="alpha/beta hydrolase"/>
    <property type="match status" value="1"/>
</dbReference>
<dbReference type="PANTHER" id="PTHR43798:SF33">
    <property type="entry name" value="HYDROLASE, PUTATIVE (AFU_ORTHOLOGUE AFUA_2G14860)-RELATED"/>
    <property type="match status" value="1"/>
</dbReference>
<dbReference type="STRING" id="320778.ABT57_12305"/>
<evidence type="ECO:0000313" key="3">
    <source>
        <dbReference type="Proteomes" id="UP000035909"/>
    </source>
</evidence>
<dbReference type="Pfam" id="PF00561">
    <property type="entry name" value="Abhydrolase_1"/>
    <property type="match status" value="1"/>
</dbReference>
<sequence length="258" mass="28571">MMNKTGHYLTVNGADIYYELSGNRDGKPLLVLHGGLGFIDDLEPLWAYIPADAFVIAVDFRGHGRSALGDAPLSYAQYQQDIEAVLDHLQVNQYAIFGFSDGGIVGYRLAAAHPDKVGRLVTLGSQWRLEPDDPAIRVLQSLSADFWAQRFPEDVARYQAINPTPDFSRLVDAVKDVWLDVSHTGYPNQTVEAIQCPVLIMRGDNDFLFALQEAVLLKASIPDAEFANLPFTSHACHHEDPQTVGNIVNRFLLNTDCS</sequence>
<dbReference type="EMBL" id="LDOU01000013">
    <property type="protein sequence ID" value="KLV08612.1"/>
    <property type="molecule type" value="Genomic_DNA"/>
</dbReference>